<dbReference type="PANTHER" id="PTHR43798">
    <property type="entry name" value="MONOACYLGLYCEROL LIPASE"/>
    <property type="match status" value="1"/>
</dbReference>
<evidence type="ECO:0000313" key="3">
    <source>
        <dbReference type="EMBL" id="CAK7228416.1"/>
    </source>
</evidence>
<dbReference type="PANTHER" id="PTHR43798:SF33">
    <property type="entry name" value="HYDROLASE, PUTATIVE (AFU_ORTHOLOGUE AFUA_2G14860)-RELATED"/>
    <property type="match status" value="1"/>
</dbReference>
<proteinExistence type="predicted"/>
<dbReference type="InterPro" id="IPR029058">
    <property type="entry name" value="AB_hydrolase_fold"/>
</dbReference>
<organism evidence="3 4">
    <name type="scientific">Sporothrix curviconia</name>
    <dbReference type="NCBI Taxonomy" id="1260050"/>
    <lineage>
        <taxon>Eukaryota</taxon>
        <taxon>Fungi</taxon>
        <taxon>Dikarya</taxon>
        <taxon>Ascomycota</taxon>
        <taxon>Pezizomycotina</taxon>
        <taxon>Sordariomycetes</taxon>
        <taxon>Sordariomycetidae</taxon>
        <taxon>Ophiostomatales</taxon>
        <taxon>Ophiostomataceae</taxon>
        <taxon>Sporothrix</taxon>
    </lineage>
</organism>
<name>A0ABP0C944_9PEZI</name>
<accession>A0ABP0C944</accession>
<dbReference type="Proteomes" id="UP001642405">
    <property type="component" value="Unassembled WGS sequence"/>
</dbReference>
<dbReference type="Gene3D" id="3.40.50.1820">
    <property type="entry name" value="alpha/beta hydrolase"/>
    <property type="match status" value="1"/>
</dbReference>
<gene>
    <name evidence="3" type="ORF">SCUCBS95973_006875</name>
</gene>
<feature type="signal peptide" evidence="1">
    <location>
        <begin position="1"/>
        <end position="21"/>
    </location>
</feature>
<reference evidence="3 4" key="1">
    <citation type="submission" date="2024-01" db="EMBL/GenBank/DDBJ databases">
        <authorList>
            <person name="Allen C."/>
            <person name="Tagirdzhanova G."/>
        </authorList>
    </citation>
    <scope>NUCLEOTIDE SEQUENCE [LARGE SCALE GENOMIC DNA]</scope>
</reference>
<feature type="chain" id="PRO_5045474738" description="AB hydrolase-1 domain-containing protein" evidence="1">
    <location>
        <begin position="22"/>
        <end position="278"/>
    </location>
</feature>
<feature type="domain" description="AB hydrolase-1" evidence="2">
    <location>
        <begin position="7"/>
        <end position="266"/>
    </location>
</feature>
<dbReference type="Pfam" id="PF12697">
    <property type="entry name" value="Abhydrolase_6"/>
    <property type="match status" value="1"/>
</dbReference>
<evidence type="ECO:0000313" key="4">
    <source>
        <dbReference type="Proteomes" id="UP001642405"/>
    </source>
</evidence>
<dbReference type="InterPro" id="IPR050266">
    <property type="entry name" value="AB_hydrolase_sf"/>
</dbReference>
<dbReference type="EMBL" id="CAWUHB010000043">
    <property type="protein sequence ID" value="CAK7228416.1"/>
    <property type="molecule type" value="Genomic_DNA"/>
</dbReference>
<evidence type="ECO:0000256" key="1">
    <source>
        <dbReference type="SAM" id="SignalP"/>
    </source>
</evidence>
<comment type="caution">
    <text evidence="3">The sequence shown here is derived from an EMBL/GenBank/DDBJ whole genome shotgun (WGS) entry which is preliminary data.</text>
</comment>
<keyword evidence="1" id="KW-0732">Signal</keyword>
<evidence type="ECO:0000259" key="2">
    <source>
        <dbReference type="Pfam" id="PF12697"/>
    </source>
</evidence>
<dbReference type="SUPFAM" id="SSF53474">
    <property type="entry name" value="alpha/beta-Hydrolases"/>
    <property type="match status" value="1"/>
</dbReference>
<protein>
    <recommendedName>
        <fullName evidence="2">AB hydrolase-1 domain-containing protein</fullName>
    </recommendedName>
</protein>
<keyword evidence="4" id="KW-1185">Reference proteome</keyword>
<dbReference type="InterPro" id="IPR000073">
    <property type="entry name" value="AB_hydrolase_1"/>
</dbReference>
<sequence>MAAKPTIVLIHGLWMTPLCWEHWIDRYRAAGYEVLAPGWPGVDDRTSAAIRADPVPMANKSIANIVDHYEAVIRALPAPPIIVGHSFGGLFVQILLSRGLGAVGVALCPAQPAGILKLPFSTIRATLPVLANPFDYASTVRITLGQFYYCFGNHLAHEADSRALYERYAIPSVAHVLWQGALGALDHSPSNDAHVDFQRATRAPLLLVAGTIDHVLPLAVVHKEYAAYSQKAGGGAEAAAPVVEYRVFEGRSHGIVNQDGWEEVADYALAFAKKHASM</sequence>